<sequence>MASEPALRFNNDILCEITNWADRRTCASLMLTCKVLNKAGAKSVLQSSGGICIWGEKDTVLFHRFLHADPSRFQHVRELHIFVASSMSQEALDGLLDDLRRMERLKTIGLTNADATLANFPALADALAKLTTIQRLDICTGGSDAVFTFLSQMRSDLVSIRLEWTAFEDAAERRLTTRWADYHPVPLLSKWTASLEELTCESWLSCRTVLPQFTQVYPNFRRLSLVGDGWTLIAPFIRPYPNLAQLAIKTDPNEHLWDRRSDNVEFLQAQRALNKRSQKDGAGGKTVTWSHLEELVGSVFDLYGLGLICRVQRVHIDDVVYPKHLKFLLSVLAYAQPKHLKAECSGSLLVHPLASQGFMKLLRSSCIARLESLVLKFSLSDGHPDEGKNISSALSDLANSLKRLPLRRLRLRIDIPTFRCASLRHYPALITAFEKFDLEAYVRNLADAVPALEDAVVCVKGGRDHDANGCPTRTAEAVRVHRRGAEYADREMYEWSS</sequence>
<dbReference type="AlphaFoldDB" id="A0A5C2RZF4"/>
<dbReference type="SUPFAM" id="SSF52047">
    <property type="entry name" value="RNI-like"/>
    <property type="match status" value="1"/>
</dbReference>
<protein>
    <recommendedName>
        <fullName evidence="3">F-box domain-containing protein</fullName>
    </recommendedName>
</protein>
<organism evidence="1 2">
    <name type="scientific">Lentinus tigrinus ALCF2SS1-6</name>
    <dbReference type="NCBI Taxonomy" id="1328759"/>
    <lineage>
        <taxon>Eukaryota</taxon>
        <taxon>Fungi</taxon>
        <taxon>Dikarya</taxon>
        <taxon>Basidiomycota</taxon>
        <taxon>Agaricomycotina</taxon>
        <taxon>Agaricomycetes</taxon>
        <taxon>Polyporales</taxon>
        <taxon>Polyporaceae</taxon>
        <taxon>Lentinus</taxon>
    </lineage>
</organism>
<name>A0A5C2RZF4_9APHY</name>
<keyword evidence="2" id="KW-1185">Reference proteome</keyword>
<accession>A0A5C2RZF4</accession>
<gene>
    <name evidence="1" type="ORF">L227DRAFT_603052</name>
</gene>
<dbReference type="OrthoDB" id="2757830at2759"/>
<evidence type="ECO:0000313" key="1">
    <source>
        <dbReference type="EMBL" id="RPD56450.1"/>
    </source>
</evidence>
<dbReference type="EMBL" id="ML122288">
    <property type="protein sequence ID" value="RPD56450.1"/>
    <property type="molecule type" value="Genomic_DNA"/>
</dbReference>
<proteinExistence type="predicted"/>
<reference evidence="1" key="1">
    <citation type="journal article" date="2018" name="Genome Biol. Evol.">
        <title>Genomics and development of Lentinus tigrinus, a white-rot wood-decaying mushroom with dimorphic fruiting bodies.</title>
        <authorList>
            <person name="Wu B."/>
            <person name="Xu Z."/>
            <person name="Knudson A."/>
            <person name="Carlson A."/>
            <person name="Chen N."/>
            <person name="Kovaka S."/>
            <person name="LaButti K."/>
            <person name="Lipzen A."/>
            <person name="Pennachio C."/>
            <person name="Riley R."/>
            <person name="Schakwitz W."/>
            <person name="Umezawa K."/>
            <person name="Ohm R.A."/>
            <person name="Grigoriev I.V."/>
            <person name="Nagy L.G."/>
            <person name="Gibbons J."/>
            <person name="Hibbett D."/>
        </authorList>
    </citation>
    <scope>NUCLEOTIDE SEQUENCE [LARGE SCALE GENOMIC DNA]</scope>
    <source>
        <strain evidence="1">ALCF2SS1-6</strain>
    </source>
</reference>
<evidence type="ECO:0000313" key="2">
    <source>
        <dbReference type="Proteomes" id="UP000313359"/>
    </source>
</evidence>
<dbReference type="Proteomes" id="UP000313359">
    <property type="component" value="Unassembled WGS sequence"/>
</dbReference>
<evidence type="ECO:0008006" key="3">
    <source>
        <dbReference type="Google" id="ProtNLM"/>
    </source>
</evidence>